<dbReference type="EMBL" id="WNBW01000004">
    <property type="protein sequence ID" value="MTU04188.1"/>
    <property type="molecule type" value="Genomic_DNA"/>
</dbReference>
<evidence type="ECO:0000313" key="7">
    <source>
        <dbReference type="Proteomes" id="UP000484547"/>
    </source>
</evidence>
<evidence type="ECO:0000259" key="3">
    <source>
        <dbReference type="PROSITE" id="PS51186"/>
    </source>
</evidence>
<keyword evidence="2" id="KW-0012">Acyltransferase</keyword>
<evidence type="ECO:0000256" key="2">
    <source>
        <dbReference type="ARBA" id="ARBA00023315"/>
    </source>
</evidence>
<evidence type="ECO:0000313" key="4">
    <source>
        <dbReference type="EMBL" id="MTT76124.1"/>
    </source>
</evidence>
<feature type="domain" description="N-acetyltransferase" evidence="3">
    <location>
        <begin position="3"/>
        <end position="151"/>
    </location>
</feature>
<dbReference type="EMBL" id="WNBM01000004">
    <property type="protein sequence ID" value="MTT76124.1"/>
    <property type="molecule type" value="Genomic_DNA"/>
</dbReference>
<dbReference type="Proteomes" id="UP000484547">
    <property type="component" value="Unassembled WGS sequence"/>
</dbReference>
<dbReference type="Pfam" id="PF00583">
    <property type="entry name" value="Acetyltransf_1"/>
    <property type="match status" value="1"/>
</dbReference>
<proteinExistence type="predicted"/>
<dbReference type="InterPro" id="IPR000182">
    <property type="entry name" value="GNAT_dom"/>
</dbReference>
<dbReference type="PANTHER" id="PTHR43420">
    <property type="entry name" value="ACETYLTRANSFERASE"/>
    <property type="match status" value="1"/>
</dbReference>
<dbReference type="SUPFAM" id="SSF55729">
    <property type="entry name" value="Acyl-CoA N-acyltransferases (Nat)"/>
    <property type="match status" value="1"/>
</dbReference>
<keyword evidence="6" id="KW-1185">Reference proteome</keyword>
<dbReference type="Proteomes" id="UP000443070">
    <property type="component" value="Unassembled WGS sequence"/>
</dbReference>
<accession>A0A7X3BVR9</accession>
<keyword evidence="1 4" id="KW-0808">Transferase</keyword>
<name>A0A7X3BVR9_9FIRM</name>
<evidence type="ECO:0000313" key="5">
    <source>
        <dbReference type="EMBL" id="MTU04188.1"/>
    </source>
</evidence>
<dbReference type="CDD" id="cd04301">
    <property type="entry name" value="NAT_SF"/>
    <property type="match status" value="1"/>
</dbReference>
<dbReference type="GO" id="GO:0016747">
    <property type="term" value="F:acyltransferase activity, transferring groups other than amino-acyl groups"/>
    <property type="evidence" value="ECO:0007669"/>
    <property type="project" value="InterPro"/>
</dbReference>
<organism evidence="4 7">
    <name type="scientific">Phascolarctobacterium faecium</name>
    <dbReference type="NCBI Taxonomy" id="33025"/>
    <lineage>
        <taxon>Bacteria</taxon>
        <taxon>Bacillati</taxon>
        <taxon>Bacillota</taxon>
        <taxon>Negativicutes</taxon>
        <taxon>Acidaminococcales</taxon>
        <taxon>Acidaminococcaceae</taxon>
        <taxon>Phascolarctobacterium</taxon>
    </lineage>
</organism>
<evidence type="ECO:0000313" key="6">
    <source>
        <dbReference type="Proteomes" id="UP000443070"/>
    </source>
</evidence>
<protein>
    <submittedName>
        <fullName evidence="4">GNAT family N-acetyltransferase</fullName>
    </submittedName>
</protein>
<gene>
    <name evidence="4" type="ORF">GMD11_07595</name>
    <name evidence="5" type="ORF">GMD18_07250</name>
</gene>
<reference evidence="6 7" key="1">
    <citation type="journal article" date="2019" name="Nat. Med.">
        <title>A library of human gut bacterial isolates paired with longitudinal multiomics data enables mechanistic microbiome research.</title>
        <authorList>
            <person name="Poyet M."/>
            <person name="Groussin M."/>
            <person name="Gibbons S.M."/>
            <person name="Avila-Pacheco J."/>
            <person name="Jiang X."/>
            <person name="Kearney S.M."/>
            <person name="Perrotta A.R."/>
            <person name="Berdy B."/>
            <person name="Zhao S."/>
            <person name="Lieberman T.D."/>
            <person name="Swanson P.K."/>
            <person name="Smith M."/>
            <person name="Roesemann S."/>
            <person name="Alexander J.E."/>
            <person name="Rich S.A."/>
            <person name="Livny J."/>
            <person name="Vlamakis H."/>
            <person name="Clish C."/>
            <person name="Bullock K."/>
            <person name="Deik A."/>
            <person name="Scott J."/>
            <person name="Pierce K.A."/>
            <person name="Xavier R.J."/>
            <person name="Alm E.J."/>
        </authorList>
    </citation>
    <scope>NUCLEOTIDE SEQUENCE [LARGE SCALE GENOMIC DNA]</scope>
    <source>
        <strain evidence="4 7">BIOML-A13</strain>
        <strain evidence="5 6">BIOML-A3</strain>
    </source>
</reference>
<dbReference type="AlphaFoldDB" id="A0A7X3BVR9"/>
<comment type="caution">
    <text evidence="4">The sequence shown here is derived from an EMBL/GenBank/DDBJ whole genome shotgun (WGS) entry which is preliminary data.</text>
</comment>
<dbReference type="RefSeq" id="WP_155164059.1">
    <property type="nucleotide sequence ID" value="NZ_DAJPFI010000001.1"/>
</dbReference>
<dbReference type="PROSITE" id="PS51186">
    <property type="entry name" value="GNAT"/>
    <property type="match status" value="1"/>
</dbReference>
<dbReference type="OrthoDB" id="95438at2"/>
<dbReference type="InterPro" id="IPR050680">
    <property type="entry name" value="YpeA/RimI_acetyltransf"/>
</dbReference>
<dbReference type="InterPro" id="IPR016181">
    <property type="entry name" value="Acyl_CoA_acyltransferase"/>
</dbReference>
<evidence type="ECO:0000256" key="1">
    <source>
        <dbReference type="ARBA" id="ARBA00022679"/>
    </source>
</evidence>
<sequence>MMLKIEMLTVETVGALKPLLLELADYHNQTALNFRGLYPLVCADEKIWTLKRGISAGKTVAAVLAVDHGWKGFCVFSHTDVCGSIDYLYIRQELRGQGAGKMLMQWMLERLERLPLKLLELKVVCGNTEAERFYEHYGFAARTITMAKELK</sequence>
<dbReference type="Gene3D" id="3.40.630.30">
    <property type="match status" value="1"/>
</dbReference>